<dbReference type="InterPro" id="IPR012340">
    <property type="entry name" value="NA-bd_OB-fold"/>
</dbReference>
<evidence type="ECO:0000256" key="3">
    <source>
        <dbReference type="ARBA" id="ARBA00012417"/>
    </source>
</evidence>
<dbReference type="RefSeq" id="WP_188389126.1">
    <property type="nucleotide sequence ID" value="NZ_BMFK01000002.1"/>
</dbReference>
<name>A0A917ET58_9BACI</name>
<dbReference type="SUPFAM" id="SSF50249">
    <property type="entry name" value="Nucleic acid-binding proteins"/>
    <property type="match status" value="1"/>
</dbReference>
<evidence type="ECO:0000259" key="11">
    <source>
        <dbReference type="SMART" id="SM00481"/>
    </source>
</evidence>
<dbReference type="Pfam" id="PF17657">
    <property type="entry name" value="DNA_pol3_finger"/>
    <property type="match status" value="1"/>
</dbReference>
<dbReference type="InterPro" id="IPR040982">
    <property type="entry name" value="DNA_pol3_finger"/>
</dbReference>
<dbReference type="PANTHER" id="PTHR32294">
    <property type="entry name" value="DNA POLYMERASE III SUBUNIT ALPHA"/>
    <property type="match status" value="1"/>
</dbReference>
<reference evidence="12" key="2">
    <citation type="submission" date="2020-09" db="EMBL/GenBank/DDBJ databases">
        <authorList>
            <person name="Sun Q."/>
            <person name="Zhou Y."/>
        </authorList>
    </citation>
    <scope>NUCLEOTIDE SEQUENCE</scope>
    <source>
        <strain evidence="12">CGMCC 1.12698</strain>
    </source>
</reference>
<protein>
    <recommendedName>
        <fullName evidence="4">DNA polymerase III subunit alpha</fullName>
        <ecNumber evidence="3">2.7.7.7</ecNumber>
    </recommendedName>
</protein>
<dbReference type="Gene3D" id="1.10.10.1600">
    <property type="entry name" value="Bacterial DNA polymerase III alpha subunit, thumb domain"/>
    <property type="match status" value="1"/>
</dbReference>
<keyword evidence="13" id="KW-1185">Reference proteome</keyword>
<keyword evidence="6" id="KW-0548">Nucleotidyltransferase</keyword>
<dbReference type="InterPro" id="IPR011708">
    <property type="entry name" value="DNA_pol3_alpha_NTPase_dom"/>
</dbReference>
<evidence type="ECO:0000256" key="4">
    <source>
        <dbReference type="ARBA" id="ARBA00019114"/>
    </source>
</evidence>
<evidence type="ECO:0000313" key="13">
    <source>
        <dbReference type="Proteomes" id="UP000605259"/>
    </source>
</evidence>
<dbReference type="Proteomes" id="UP000605259">
    <property type="component" value="Unassembled WGS sequence"/>
</dbReference>
<evidence type="ECO:0000256" key="7">
    <source>
        <dbReference type="ARBA" id="ARBA00022705"/>
    </source>
</evidence>
<dbReference type="Pfam" id="PF01336">
    <property type="entry name" value="tRNA_anti-codon"/>
    <property type="match status" value="1"/>
</dbReference>
<dbReference type="CDD" id="cd04485">
    <property type="entry name" value="DnaE_OBF"/>
    <property type="match status" value="1"/>
</dbReference>
<dbReference type="GO" id="GO:0006260">
    <property type="term" value="P:DNA replication"/>
    <property type="evidence" value="ECO:0007669"/>
    <property type="project" value="UniProtKB-KW"/>
</dbReference>
<gene>
    <name evidence="12" type="primary">dnaE</name>
    <name evidence="12" type="ORF">GCM10007140_28310</name>
</gene>
<comment type="caution">
    <text evidence="12">The sequence shown here is derived from an EMBL/GenBank/DDBJ whole genome shotgun (WGS) entry which is preliminary data.</text>
</comment>
<sequence>MEFVHLQMKSVYSLLSSTCSIKEVVRKAKEQGYTALALTDKHVMYGAISFYKECHQQGIKPIIGLHVSILDENRTFGLLLLAKNIHGYHNLLKISSAIETKSAEGIPKKWLAKYGEHLVAITPGLEGEIEQYILNGEEEKIHDSVAFYKQSFPDFYLSVQHHSIEEEKMIVPKLKGISQSYNIPLVATNDVHYIEKNDSLVHECVTCIGYGSKLIEGTHPTLQSEEYYLKDSVEMTALFEAMPEVIENTTCIADMCNIELPFHQKILPKYPIHTGETADEYLERLCIEGLKQRFGTIDEAYFDRLTYELSIIKEMQFSDYFLIVWDFIKYAHEHGILVGPGRGSAAGSLVAYVLYITDVDPLKYGLLFERFLNPERITMPDIDIDFPDHRRDEVIQYVAKKYGSIHVAQIITFGTLAAKAAIRDVARVMGMAPKEIDFFSKKIPGRLGITLREAYEDSASFRSYVHEKPLHERIYDIARRIEGIPRHTSIHAAGIIISDKPLTNYVALQEGNDEVYLTQYTGDVLEEIGLLKMDFLGLRNLSLLEKICQSIQKRLGENVDLKSLPLTDKGVFELLSKGDTTGIFQLESAGMRKVLQSLKPTGFEDIVAVNALYRPGPMEQIPTFIEYRHGKRSVTYIHPDLKPILEPTYGVILYQEQIMHIASRMAGFALGEADLLRRAVSKKKKEVLDQERIHFVKGSIAKGYSEHIANEVYDLIVRFANYGFNKSHAVAYSMIAYQLAYLKVHYALDFAANLLSSVMGQEDKLATSITETKQRGIELLPPSINASQYGFTVEGEKVRYGLLPIKNVGIATLKEVMQERKKRRFSDLFDFCVRVKVNRRIMESLIYAGCFDEFSVGRGSLVSSLHVALEYAELVRPSSTEQEDMFLEEEFIPKPKYMEGEALSPIEILRLEKETLGVYLSGHPTSSYQHIIENLQIGMLAREEKRMKVLAYVSEIKTIQTKKGQQMAFLTISDQSKEIDATIFPNEYAQFFPMLKKGEIVYVEGNVEERMGKKQFIMKHVQSIQRVEEYASYVGKSLYLKITKQHAEGIVQRIQRILQEHKGYVEVYVYDEEAKKLVKLDQRFHVHPTKSCMEKLQLLIGEGNVVLKN</sequence>
<keyword evidence="8 12" id="KW-0239">DNA-directed DNA polymerase</keyword>
<evidence type="ECO:0000256" key="1">
    <source>
        <dbReference type="ARBA" id="ARBA00004496"/>
    </source>
</evidence>
<reference evidence="12" key="1">
    <citation type="journal article" date="2014" name="Int. J. Syst. Evol. Microbiol.">
        <title>Complete genome sequence of Corynebacterium casei LMG S-19264T (=DSM 44701T), isolated from a smear-ripened cheese.</title>
        <authorList>
            <consortium name="US DOE Joint Genome Institute (JGI-PGF)"/>
            <person name="Walter F."/>
            <person name="Albersmeier A."/>
            <person name="Kalinowski J."/>
            <person name="Ruckert C."/>
        </authorList>
    </citation>
    <scope>NUCLEOTIDE SEQUENCE</scope>
    <source>
        <strain evidence="12">CGMCC 1.12698</strain>
    </source>
</reference>
<dbReference type="GO" id="GO:0003676">
    <property type="term" value="F:nucleic acid binding"/>
    <property type="evidence" value="ECO:0007669"/>
    <property type="project" value="InterPro"/>
</dbReference>
<evidence type="ECO:0000256" key="10">
    <source>
        <dbReference type="ARBA" id="ARBA00049244"/>
    </source>
</evidence>
<evidence type="ECO:0000256" key="6">
    <source>
        <dbReference type="ARBA" id="ARBA00022695"/>
    </source>
</evidence>
<evidence type="ECO:0000256" key="2">
    <source>
        <dbReference type="ARBA" id="ARBA00009496"/>
    </source>
</evidence>
<dbReference type="SMART" id="SM00481">
    <property type="entry name" value="POLIIIAc"/>
    <property type="match status" value="1"/>
</dbReference>
<dbReference type="InterPro" id="IPR004365">
    <property type="entry name" value="NA-bd_OB_tRNA"/>
</dbReference>
<dbReference type="Gene3D" id="2.40.50.140">
    <property type="entry name" value="Nucleic acid-binding proteins"/>
    <property type="match status" value="1"/>
</dbReference>
<dbReference type="SUPFAM" id="SSF89550">
    <property type="entry name" value="PHP domain-like"/>
    <property type="match status" value="1"/>
</dbReference>
<dbReference type="InterPro" id="IPR004013">
    <property type="entry name" value="PHP_dom"/>
</dbReference>
<dbReference type="InterPro" id="IPR003141">
    <property type="entry name" value="Pol/His_phosphatase_N"/>
</dbReference>
<dbReference type="NCBIfam" id="TIGR00594">
    <property type="entry name" value="polc"/>
    <property type="match status" value="1"/>
</dbReference>
<organism evidence="12 13">
    <name type="scientific">Priestia taiwanensis</name>
    <dbReference type="NCBI Taxonomy" id="1347902"/>
    <lineage>
        <taxon>Bacteria</taxon>
        <taxon>Bacillati</taxon>
        <taxon>Bacillota</taxon>
        <taxon>Bacilli</taxon>
        <taxon>Bacillales</taxon>
        <taxon>Bacillaceae</taxon>
        <taxon>Priestia</taxon>
    </lineage>
</organism>
<dbReference type="GO" id="GO:0005737">
    <property type="term" value="C:cytoplasm"/>
    <property type="evidence" value="ECO:0007669"/>
    <property type="project" value="UniProtKB-SubCell"/>
</dbReference>
<keyword evidence="7" id="KW-0235">DNA replication</keyword>
<dbReference type="Pfam" id="PF14579">
    <property type="entry name" value="HHH_6"/>
    <property type="match status" value="1"/>
</dbReference>
<dbReference type="InterPro" id="IPR004805">
    <property type="entry name" value="DnaE2/DnaE/PolC"/>
</dbReference>
<evidence type="ECO:0000256" key="8">
    <source>
        <dbReference type="ARBA" id="ARBA00022932"/>
    </source>
</evidence>
<dbReference type="InterPro" id="IPR029460">
    <property type="entry name" value="DNAPol_HHH"/>
</dbReference>
<feature type="domain" description="Polymerase/histidinol phosphatase N-terminal" evidence="11">
    <location>
        <begin position="4"/>
        <end position="71"/>
    </location>
</feature>
<comment type="function">
    <text evidence="9">DNA polymerase III is a complex, multichain enzyme responsible for most of the replicative synthesis in bacteria. This DNA polymerase also exhibits 3' to 5' exonuclease activity. The alpha chain is the DNA polymerase.</text>
</comment>
<evidence type="ECO:0000256" key="5">
    <source>
        <dbReference type="ARBA" id="ARBA00022679"/>
    </source>
</evidence>
<dbReference type="EC" id="2.7.7.7" evidence="3"/>
<dbReference type="AlphaFoldDB" id="A0A917ET58"/>
<dbReference type="PANTHER" id="PTHR32294:SF0">
    <property type="entry name" value="DNA POLYMERASE III SUBUNIT ALPHA"/>
    <property type="match status" value="1"/>
</dbReference>
<dbReference type="Pfam" id="PF07733">
    <property type="entry name" value="DNA_pol3_alpha"/>
    <property type="match status" value="1"/>
</dbReference>
<proteinExistence type="inferred from homology"/>
<evidence type="ECO:0000256" key="9">
    <source>
        <dbReference type="ARBA" id="ARBA00025611"/>
    </source>
</evidence>
<comment type="similarity">
    <text evidence="2">Belongs to the DNA polymerase type-C family. DnaE subfamily.</text>
</comment>
<dbReference type="InterPro" id="IPR016195">
    <property type="entry name" value="Pol/histidinol_Pase-like"/>
</dbReference>
<accession>A0A917ET58</accession>
<dbReference type="GO" id="GO:0003887">
    <property type="term" value="F:DNA-directed DNA polymerase activity"/>
    <property type="evidence" value="ECO:0007669"/>
    <property type="project" value="UniProtKB-KW"/>
</dbReference>
<comment type="catalytic activity">
    <reaction evidence="10">
        <text>DNA(n) + a 2'-deoxyribonucleoside 5'-triphosphate = DNA(n+1) + diphosphate</text>
        <dbReference type="Rhea" id="RHEA:22508"/>
        <dbReference type="Rhea" id="RHEA-COMP:17339"/>
        <dbReference type="Rhea" id="RHEA-COMP:17340"/>
        <dbReference type="ChEBI" id="CHEBI:33019"/>
        <dbReference type="ChEBI" id="CHEBI:61560"/>
        <dbReference type="ChEBI" id="CHEBI:173112"/>
        <dbReference type="EC" id="2.7.7.7"/>
    </reaction>
</comment>
<keyword evidence="5" id="KW-0808">Transferase</keyword>
<dbReference type="InterPro" id="IPR041931">
    <property type="entry name" value="DNA_pol3_alpha_thumb_dom"/>
</dbReference>
<dbReference type="Gene3D" id="3.20.20.140">
    <property type="entry name" value="Metal-dependent hydrolases"/>
    <property type="match status" value="1"/>
</dbReference>
<dbReference type="Pfam" id="PF02811">
    <property type="entry name" value="PHP"/>
    <property type="match status" value="1"/>
</dbReference>
<dbReference type="GO" id="GO:0008408">
    <property type="term" value="F:3'-5' exonuclease activity"/>
    <property type="evidence" value="ECO:0007669"/>
    <property type="project" value="InterPro"/>
</dbReference>
<comment type="subcellular location">
    <subcellularLocation>
        <location evidence="1">Cytoplasm</location>
    </subcellularLocation>
</comment>
<evidence type="ECO:0000313" key="12">
    <source>
        <dbReference type="EMBL" id="GGE76972.1"/>
    </source>
</evidence>
<dbReference type="NCBIfam" id="NF004226">
    <property type="entry name" value="PRK05673.1"/>
    <property type="match status" value="1"/>
</dbReference>
<dbReference type="Gene3D" id="1.10.150.870">
    <property type="match status" value="1"/>
</dbReference>
<dbReference type="EMBL" id="BMFK01000002">
    <property type="protein sequence ID" value="GGE76972.1"/>
    <property type="molecule type" value="Genomic_DNA"/>
</dbReference>